<dbReference type="EMBL" id="GL891304">
    <property type="protein sequence ID" value="EGO58377.1"/>
    <property type="molecule type" value="Genomic_DNA"/>
</dbReference>
<organism evidence="2 3">
    <name type="scientific">Neurospora tetrasperma (strain FGSC 2508 / ATCC MYA-4615 / P0657)</name>
    <dbReference type="NCBI Taxonomy" id="510951"/>
    <lineage>
        <taxon>Eukaryota</taxon>
        <taxon>Fungi</taxon>
        <taxon>Dikarya</taxon>
        <taxon>Ascomycota</taxon>
        <taxon>Pezizomycotina</taxon>
        <taxon>Sordariomycetes</taxon>
        <taxon>Sordariomycetidae</taxon>
        <taxon>Sordariales</taxon>
        <taxon>Sordariaceae</taxon>
        <taxon>Neurospora</taxon>
    </lineage>
</organism>
<dbReference type="HOGENOM" id="CLU_1001477_0_0_1"/>
<evidence type="ECO:0000313" key="3">
    <source>
        <dbReference type="Proteomes" id="UP000008065"/>
    </source>
</evidence>
<dbReference type="OrthoDB" id="10438931at2759"/>
<evidence type="ECO:0000256" key="1">
    <source>
        <dbReference type="SAM" id="MobiDB-lite"/>
    </source>
</evidence>
<dbReference type="GeneID" id="20821743"/>
<protein>
    <submittedName>
        <fullName evidence="2">Uncharacterized protein</fullName>
    </submittedName>
</protein>
<proteinExistence type="predicted"/>
<feature type="compositionally biased region" description="Polar residues" evidence="1">
    <location>
        <begin position="11"/>
        <end position="27"/>
    </location>
</feature>
<name>F8MLA4_NEUT8</name>
<dbReference type="AlphaFoldDB" id="F8MLA4"/>
<accession>F8MLA4</accession>
<gene>
    <name evidence="2" type="ORF">NEUTE1DRAFT_101234</name>
</gene>
<dbReference type="VEuPathDB" id="FungiDB:NEUTE1DRAFT_101234"/>
<dbReference type="KEGG" id="nte:NEUTE1DRAFT101234"/>
<evidence type="ECO:0000313" key="2">
    <source>
        <dbReference type="EMBL" id="EGO58377.1"/>
    </source>
</evidence>
<sequence>MKSPADKAAQRPSSKKGTSTSNQSPESALSEDQEGNQEGSQVHQQSPGQHDTSPREDVNNVVPLPMNVPQHQQQSSSQHGNHSPQALTDPPVNPPPHDHHNPGFDDMYGGELFDDMPSHFDHLLEHDLLIGNGFFEDNDSHVNVHSSAQVQNYQQGEQNVPIASPPAHQSMMNNHGGPHQQPPHLLGAHNLQQPANPQHYAVPNGHPYGAHMQHLSVDQQIHNQVQVPVQHQVIIQQPTQMQHQAHIQQQALMQPLLTSKSSFSTRSLTIIRLLFNIQPRSNTRSRKCLFRFLFPAPRAQRATMAHRHLIQRLIIPL</sequence>
<dbReference type="RefSeq" id="XP_009851418.1">
    <property type="nucleotide sequence ID" value="XM_009853116.1"/>
</dbReference>
<keyword evidence="3" id="KW-1185">Reference proteome</keyword>
<feature type="compositionally biased region" description="Polar residues" evidence="1">
    <location>
        <begin position="36"/>
        <end position="51"/>
    </location>
</feature>
<dbReference type="Proteomes" id="UP000008065">
    <property type="component" value="Unassembled WGS sequence"/>
</dbReference>
<feature type="region of interest" description="Disordered" evidence="1">
    <location>
        <begin position="1"/>
        <end position="110"/>
    </location>
</feature>
<reference evidence="3" key="1">
    <citation type="journal article" date="2011" name="Genetics">
        <title>Massive changes in genome architecture accompany the transition to self-fertility in the filamentous fungus Neurospora tetrasperma.</title>
        <authorList>
            <person name="Ellison C.E."/>
            <person name="Stajich J.E."/>
            <person name="Jacobson D.J."/>
            <person name="Natvig D.O."/>
            <person name="Lapidus A."/>
            <person name="Foster B."/>
            <person name="Aerts A."/>
            <person name="Riley R."/>
            <person name="Lindquist E.A."/>
            <person name="Grigoriev I.V."/>
            <person name="Taylor J.W."/>
        </authorList>
    </citation>
    <scope>NUCLEOTIDE SEQUENCE [LARGE SCALE GENOMIC DNA]</scope>
    <source>
        <strain evidence="3">FGSC 2508 / P0657</strain>
    </source>
</reference>
<feature type="compositionally biased region" description="Low complexity" evidence="1">
    <location>
        <begin position="59"/>
        <end position="85"/>
    </location>
</feature>